<dbReference type="Proteomes" id="UP000029981">
    <property type="component" value="Chromosome 7"/>
</dbReference>
<reference evidence="2 3" key="4">
    <citation type="journal article" date="2011" name="BMC Genomics">
        <title>RNA-Seq improves annotation of protein-coding genes in the cucumber genome.</title>
        <authorList>
            <person name="Li Z."/>
            <person name="Zhang Z."/>
            <person name="Yan P."/>
            <person name="Huang S."/>
            <person name="Fei Z."/>
            <person name="Lin K."/>
        </authorList>
    </citation>
    <scope>NUCLEOTIDE SEQUENCE [LARGE SCALE GENOMIC DNA]</scope>
    <source>
        <strain evidence="3">cv. 9930</strain>
    </source>
</reference>
<evidence type="ECO:0000256" key="1">
    <source>
        <dbReference type="SAM" id="SignalP"/>
    </source>
</evidence>
<name>A0A0A0K1M9_CUCSA</name>
<sequence>MNELKMSPLFTLVALLTMQKTSLLILPIIGGTERSKFGGFRFSHYQCGKSLRLDVNGGRCREEIHP</sequence>
<dbReference type="AlphaFoldDB" id="A0A0A0K1M9"/>
<reference evidence="2 3" key="3">
    <citation type="journal article" date="2010" name="BMC Genomics">
        <title>Transcriptome sequencing and comparative analysis of cucumber flowers with different sex types.</title>
        <authorList>
            <person name="Guo S."/>
            <person name="Zheng Y."/>
            <person name="Joung J.G."/>
            <person name="Liu S."/>
            <person name="Zhang Z."/>
            <person name="Crasta O.R."/>
            <person name="Sobral B.W."/>
            <person name="Xu Y."/>
            <person name="Huang S."/>
            <person name="Fei Z."/>
        </authorList>
    </citation>
    <scope>NUCLEOTIDE SEQUENCE [LARGE SCALE GENOMIC DNA]</scope>
    <source>
        <strain evidence="3">cv. 9930</strain>
    </source>
</reference>
<dbReference type="Gramene" id="KGN43368">
    <property type="protein sequence ID" value="KGN43368"/>
    <property type="gene ID" value="Csa_7G027850"/>
</dbReference>
<organism evidence="2 3">
    <name type="scientific">Cucumis sativus</name>
    <name type="common">Cucumber</name>
    <dbReference type="NCBI Taxonomy" id="3659"/>
    <lineage>
        <taxon>Eukaryota</taxon>
        <taxon>Viridiplantae</taxon>
        <taxon>Streptophyta</taxon>
        <taxon>Embryophyta</taxon>
        <taxon>Tracheophyta</taxon>
        <taxon>Spermatophyta</taxon>
        <taxon>Magnoliopsida</taxon>
        <taxon>eudicotyledons</taxon>
        <taxon>Gunneridae</taxon>
        <taxon>Pentapetalae</taxon>
        <taxon>rosids</taxon>
        <taxon>fabids</taxon>
        <taxon>Cucurbitales</taxon>
        <taxon>Cucurbitaceae</taxon>
        <taxon>Benincaseae</taxon>
        <taxon>Cucumis</taxon>
    </lineage>
</organism>
<reference evidence="2 3" key="1">
    <citation type="journal article" date="2009" name="Nat. Genet.">
        <title>The genome of the cucumber, Cucumis sativus L.</title>
        <authorList>
            <person name="Huang S."/>
            <person name="Li R."/>
            <person name="Zhang Z."/>
            <person name="Li L."/>
            <person name="Gu X."/>
            <person name="Fan W."/>
            <person name="Lucas W.J."/>
            <person name="Wang X."/>
            <person name="Xie B."/>
            <person name="Ni P."/>
            <person name="Ren Y."/>
            <person name="Zhu H."/>
            <person name="Li J."/>
            <person name="Lin K."/>
            <person name="Jin W."/>
            <person name="Fei Z."/>
            <person name="Li G."/>
            <person name="Staub J."/>
            <person name="Kilian A."/>
            <person name="van der Vossen E.A."/>
            <person name="Wu Y."/>
            <person name="Guo J."/>
            <person name="He J."/>
            <person name="Jia Z."/>
            <person name="Ren Y."/>
            <person name="Tian G."/>
            <person name="Lu Y."/>
            <person name="Ruan J."/>
            <person name="Qian W."/>
            <person name="Wang M."/>
            <person name="Huang Q."/>
            <person name="Li B."/>
            <person name="Xuan Z."/>
            <person name="Cao J."/>
            <person name="Asan"/>
            <person name="Wu Z."/>
            <person name="Zhang J."/>
            <person name="Cai Q."/>
            <person name="Bai Y."/>
            <person name="Zhao B."/>
            <person name="Han Y."/>
            <person name="Li Y."/>
            <person name="Li X."/>
            <person name="Wang S."/>
            <person name="Shi Q."/>
            <person name="Liu S."/>
            <person name="Cho W.K."/>
            <person name="Kim J.Y."/>
            <person name="Xu Y."/>
            <person name="Heller-Uszynska K."/>
            <person name="Miao H."/>
            <person name="Cheng Z."/>
            <person name="Zhang S."/>
            <person name="Wu J."/>
            <person name="Yang Y."/>
            <person name="Kang H."/>
            <person name="Li M."/>
            <person name="Liang H."/>
            <person name="Ren X."/>
            <person name="Shi Z."/>
            <person name="Wen M."/>
            <person name="Jian M."/>
            <person name="Yang H."/>
            <person name="Zhang G."/>
            <person name="Yang Z."/>
            <person name="Chen R."/>
            <person name="Liu S."/>
            <person name="Li J."/>
            <person name="Ma L."/>
            <person name="Liu H."/>
            <person name="Zhou Y."/>
            <person name="Zhao J."/>
            <person name="Fang X."/>
            <person name="Li G."/>
            <person name="Fang L."/>
            <person name="Li Y."/>
            <person name="Liu D."/>
            <person name="Zheng H."/>
            <person name="Zhang Y."/>
            <person name="Qin N."/>
            <person name="Li Z."/>
            <person name="Yang G."/>
            <person name="Yang S."/>
            <person name="Bolund L."/>
            <person name="Kristiansen K."/>
            <person name="Zheng H."/>
            <person name="Li S."/>
            <person name="Zhang X."/>
            <person name="Yang H."/>
            <person name="Wang J."/>
            <person name="Sun R."/>
            <person name="Zhang B."/>
            <person name="Jiang S."/>
            <person name="Wang J."/>
            <person name="Du Y."/>
            <person name="Li S."/>
        </authorList>
    </citation>
    <scope>NUCLEOTIDE SEQUENCE [LARGE SCALE GENOMIC DNA]</scope>
    <source>
        <strain evidence="3">cv. 9930</strain>
    </source>
</reference>
<protein>
    <recommendedName>
        <fullName evidence="4">Secreted protein</fullName>
    </recommendedName>
</protein>
<keyword evidence="1" id="KW-0732">Signal</keyword>
<proteinExistence type="predicted"/>
<dbReference type="EMBL" id="CM002928">
    <property type="protein sequence ID" value="KGN43368.1"/>
    <property type="molecule type" value="Genomic_DNA"/>
</dbReference>
<accession>A0A0A0K1M9</accession>
<feature type="chain" id="PRO_5001971703" description="Secreted protein" evidence="1">
    <location>
        <begin position="24"/>
        <end position="66"/>
    </location>
</feature>
<evidence type="ECO:0000313" key="2">
    <source>
        <dbReference type="EMBL" id="KGN43368.1"/>
    </source>
</evidence>
<keyword evidence="3" id="KW-1185">Reference proteome</keyword>
<gene>
    <name evidence="2" type="ORF">Csa_7G027850</name>
</gene>
<evidence type="ECO:0008006" key="4">
    <source>
        <dbReference type="Google" id="ProtNLM"/>
    </source>
</evidence>
<feature type="signal peptide" evidence="1">
    <location>
        <begin position="1"/>
        <end position="23"/>
    </location>
</feature>
<reference evidence="2 3" key="2">
    <citation type="journal article" date="2009" name="PLoS ONE">
        <title>An integrated genetic and cytogenetic map of the cucumber genome.</title>
        <authorList>
            <person name="Ren Y."/>
            <person name="Zhang Z."/>
            <person name="Liu J."/>
            <person name="Staub J.E."/>
            <person name="Han Y."/>
            <person name="Cheng Z."/>
            <person name="Li X."/>
            <person name="Lu J."/>
            <person name="Miao H."/>
            <person name="Kang H."/>
            <person name="Xie B."/>
            <person name="Gu X."/>
            <person name="Wang X."/>
            <person name="Du Y."/>
            <person name="Jin W."/>
            <person name="Huang S."/>
        </authorList>
    </citation>
    <scope>NUCLEOTIDE SEQUENCE [LARGE SCALE GENOMIC DNA]</scope>
    <source>
        <strain evidence="3">cv. 9930</strain>
    </source>
</reference>
<evidence type="ECO:0000313" key="3">
    <source>
        <dbReference type="Proteomes" id="UP000029981"/>
    </source>
</evidence>